<feature type="region of interest" description="Disordered" evidence="1">
    <location>
        <begin position="76"/>
        <end position="97"/>
    </location>
</feature>
<dbReference type="AlphaFoldDB" id="A0A9D4AE56"/>
<evidence type="ECO:0000313" key="3">
    <source>
        <dbReference type="Proteomes" id="UP000828251"/>
    </source>
</evidence>
<organism evidence="2 3">
    <name type="scientific">Gossypium stocksii</name>
    <dbReference type="NCBI Taxonomy" id="47602"/>
    <lineage>
        <taxon>Eukaryota</taxon>
        <taxon>Viridiplantae</taxon>
        <taxon>Streptophyta</taxon>
        <taxon>Embryophyta</taxon>
        <taxon>Tracheophyta</taxon>
        <taxon>Spermatophyta</taxon>
        <taxon>Magnoliopsida</taxon>
        <taxon>eudicotyledons</taxon>
        <taxon>Gunneridae</taxon>
        <taxon>Pentapetalae</taxon>
        <taxon>rosids</taxon>
        <taxon>malvids</taxon>
        <taxon>Malvales</taxon>
        <taxon>Malvaceae</taxon>
        <taxon>Malvoideae</taxon>
        <taxon>Gossypium</taxon>
    </lineage>
</organism>
<evidence type="ECO:0000313" key="2">
    <source>
        <dbReference type="EMBL" id="KAH1114822.1"/>
    </source>
</evidence>
<dbReference type="EMBL" id="JAIQCV010000003">
    <property type="protein sequence ID" value="KAH1114822.1"/>
    <property type="molecule type" value="Genomic_DNA"/>
</dbReference>
<dbReference type="OrthoDB" id="10472644at2759"/>
<gene>
    <name evidence="2" type="ORF">J1N35_008200</name>
</gene>
<dbReference type="Proteomes" id="UP000828251">
    <property type="component" value="Unassembled WGS sequence"/>
</dbReference>
<feature type="compositionally biased region" description="Basic and acidic residues" evidence="1">
    <location>
        <begin position="88"/>
        <end position="97"/>
    </location>
</feature>
<protein>
    <submittedName>
        <fullName evidence="2">Uncharacterized protein</fullName>
    </submittedName>
</protein>
<reference evidence="2 3" key="1">
    <citation type="journal article" date="2021" name="Plant Biotechnol. J.">
        <title>Multi-omics assisted identification of the key and species-specific regulatory components of drought-tolerant mechanisms in Gossypium stocksii.</title>
        <authorList>
            <person name="Yu D."/>
            <person name="Ke L."/>
            <person name="Zhang D."/>
            <person name="Wu Y."/>
            <person name="Sun Y."/>
            <person name="Mei J."/>
            <person name="Sun J."/>
            <person name="Sun Y."/>
        </authorList>
    </citation>
    <scope>NUCLEOTIDE SEQUENCE [LARGE SCALE GENOMIC DNA]</scope>
    <source>
        <strain evidence="3">cv. E1</strain>
        <tissue evidence="2">Leaf</tissue>
    </source>
</reference>
<name>A0A9D4AE56_9ROSI</name>
<sequence>MLREEFEQRWARKSVSLREMLSIVEERMGKLNGSMEDVKESLYGVKDRIYNWNEQSKNYVKMSLDSTMDKSWGKECRMQHSVKRKKPQSKEKAKASR</sequence>
<evidence type="ECO:0000256" key="1">
    <source>
        <dbReference type="SAM" id="MobiDB-lite"/>
    </source>
</evidence>
<accession>A0A9D4AE56</accession>
<comment type="caution">
    <text evidence="2">The sequence shown here is derived from an EMBL/GenBank/DDBJ whole genome shotgun (WGS) entry which is preliminary data.</text>
</comment>
<keyword evidence="3" id="KW-1185">Reference proteome</keyword>
<proteinExistence type="predicted"/>